<keyword evidence="3" id="KW-1185">Reference proteome</keyword>
<name>A0AAX4ISA4_9PEZI</name>
<keyword evidence="1" id="KW-1133">Transmembrane helix</keyword>
<dbReference type="Proteomes" id="UP001322277">
    <property type="component" value="Chromosome 7"/>
</dbReference>
<dbReference type="AlphaFoldDB" id="A0AAX4ISA4"/>
<dbReference type="RefSeq" id="XP_062783337.1">
    <property type="nucleotide sequence ID" value="XM_062927286.1"/>
</dbReference>
<gene>
    <name evidence="2" type="ORF">CDEST_11130</name>
</gene>
<dbReference type="GeneID" id="87947630"/>
<dbReference type="KEGG" id="cdet:87947630"/>
<protein>
    <submittedName>
        <fullName evidence="2">Uncharacterized protein</fullName>
    </submittedName>
</protein>
<keyword evidence="1" id="KW-0812">Transmembrane</keyword>
<organism evidence="2 3">
    <name type="scientific">Colletotrichum destructivum</name>
    <dbReference type="NCBI Taxonomy" id="34406"/>
    <lineage>
        <taxon>Eukaryota</taxon>
        <taxon>Fungi</taxon>
        <taxon>Dikarya</taxon>
        <taxon>Ascomycota</taxon>
        <taxon>Pezizomycotina</taxon>
        <taxon>Sordariomycetes</taxon>
        <taxon>Hypocreomycetidae</taxon>
        <taxon>Glomerellales</taxon>
        <taxon>Glomerellaceae</taxon>
        <taxon>Colletotrichum</taxon>
        <taxon>Colletotrichum destructivum species complex</taxon>
    </lineage>
</organism>
<feature type="transmembrane region" description="Helical" evidence="1">
    <location>
        <begin position="120"/>
        <end position="142"/>
    </location>
</feature>
<evidence type="ECO:0000313" key="3">
    <source>
        <dbReference type="Proteomes" id="UP001322277"/>
    </source>
</evidence>
<evidence type="ECO:0000256" key="1">
    <source>
        <dbReference type="SAM" id="Phobius"/>
    </source>
</evidence>
<evidence type="ECO:0000313" key="2">
    <source>
        <dbReference type="EMBL" id="WQF86116.1"/>
    </source>
</evidence>
<proteinExistence type="predicted"/>
<accession>A0AAX4ISA4</accession>
<keyword evidence="1" id="KW-0472">Membrane</keyword>
<dbReference type="EMBL" id="CP137311">
    <property type="protein sequence ID" value="WQF86116.1"/>
    <property type="molecule type" value="Genomic_DNA"/>
</dbReference>
<sequence>MARCMAPRPLSPGLPIHWAALPRTGAATVKTADPFRHSARFCLLLPAPTPDPACRVSQVMQSCGSGNIRIIVAPVSPSNLTAGSPDHVVGMSPGRNDMTWGRNAQKKKVMTPQRHKRAKTALLASFFMAPALLSGTRGLLYWQKFYGPSQQPDGLRRVSH</sequence>
<reference evidence="3" key="1">
    <citation type="journal article" date="2023" name="bioRxiv">
        <title>Complete genome of the Medicago anthracnose fungus, Colletotrichum destructivum, reveals a mini-chromosome-like region within a core chromosome.</title>
        <authorList>
            <person name="Lapalu N."/>
            <person name="Simon A."/>
            <person name="Lu A."/>
            <person name="Plaumann P.-L."/>
            <person name="Amselem J."/>
            <person name="Pigne S."/>
            <person name="Auger A."/>
            <person name="Koch C."/>
            <person name="Dallery J.-F."/>
            <person name="O'Connell R.J."/>
        </authorList>
    </citation>
    <scope>NUCLEOTIDE SEQUENCE [LARGE SCALE GENOMIC DNA]</scope>
    <source>
        <strain evidence="3">CBS 520.97</strain>
    </source>
</reference>